<dbReference type="InterPro" id="IPR026960">
    <property type="entry name" value="RVT-Znf"/>
</dbReference>
<feature type="compositionally biased region" description="Basic and acidic residues" evidence="1">
    <location>
        <begin position="761"/>
        <end position="777"/>
    </location>
</feature>
<keyword evidence="4" id="KW-1185">Reference proteome</keyword>
<evidence type="ECO:0000259" key="2">
    <source>
        <dbReference type="Pfam" id="PF13966"/>
    </source>
</evidence>
<organism evidence="3 4">
    <name type="scientific">Corchorus capsularis</name>
    <name type="common">Jute</name>
    <dbReference type="NCBI Taxonomy" id="210143"/>
    <lineage>
        <taxon>Eukaryota</taxon>
        <taxon>Viridiplantae</taxon>
        <taxon>Streptophyta</taxon>
        <taxon>Embryophyta</taxon>
        <taxon>Tracheophyta</taxon>
        <taxon>Spermatophyta</taxon>
        <taxon>Magnoliopsida</taxon>
        <taxon>eudicotyledons</taxon>
        <taxon>Gunneridae</taxon>
        <taxon>Pentapetalae</taxon>
        <taxon>rosids</taxon>
        <taxon>malvids</taxon>
        <taxon>Malvales</taxon>
        <taxon>Malvaceae</taxon>
        <taxon>Grewioideae</taxon>
        <taxon>Apeibeae</taxon>
        <taxon>Corchorus</taxon>
    </lineage>
</organism>
<comment type="caution">
    <text evidence="3">The sequence shown here is derived from an EMBL/GenBank/DDBJ whole genome shotgun (WGS) entry which is preliminary data.</text>
</comment>
<dbReference type="Gene3D" id="3.60.10.10">
    <property type="entry name" value="Endonuclease/exonuclease/phosphatase"/>
    <property type="match status" value="1"/>
</dbReference>
<keyword evidence="3" id="KW-0808">Transferase</keyword>
<evidence type="ECO:0000256" key="1">
    <source>
        <dbReference type="SAM" id="MobiDB-lite"/>
    </source>
</evidence>
<dbReference type="SUPFAM" id="SSF56219">
    <property type="entry name" value="DNase I-like"/>
    <property type="match status" value="1"/>
</dbReference>
<dbReference type="Proteomes" id="UP000188268">
    <property type="component" value="Unassembled WGS sequence"/>
</dbReference>
<keyword evidence="3" id="KW-0695">RNA-directed DNA polymerase</keyword>
<feature type="region of interest" description="Disordered" evidence="1">
    <location>
        <begin position="761"/>
        <end position="802"/>
    </location>
</feature>
<dbReference type="EMBL" id="AWWV01015891">
    <property type="protein sequence ID" value="OMO51256.1"/>
    <property type="molecule type" value="Genomic_DNA"/>
</dbReference>
<accession>A0A1R3FZP4</accession>
<keyword evidence="3" id="KW-0548">Nucleotidyltransferase</keyword>
<reference evidence="3 4" key="1">
    <citation type="submission" date="2013-09" db="EMBL/GenBank/DDBJ databases">
        <title>Corchorus capsularis genome sequencing.</title>
        <authorList>
            <person name="Alam M."/>
            <person name="Haque M.S."/>
            <person name="Islam M.S."/>
            <person name="Emdad E.M."/>
            <person name="Islam M.M."/>
            <person name="Ahmed B."/>
            <person name="Halim A."/>
            <person name="Hossen Q.M.M."/>
            <person name="Hossain M.Z."/>
            <person name="Ahmed R."/>
            <person name="Khan M.M."/>
            <person name="Islam R."/>
            <person name="Rashid M.M."/>
            <person name="Khan S.A."/>
            <person name="Rahman M.S."/>
            <person name="Alam M."/>
        </authorList>
    </citation>
    <scope>NUCLEOTIDE SEQUENCE [LARGE SCALE GENOMIC DNA]</scope>
    <source>
        <strain evidence="4">cv. CVL-1</strain>
        <tissue evidence="3">Whole seedling</tissue>
    </source>
</reference>
<dbReference type="PANTHER" id="PTHR33710">
    <property type="entry name" value="BNAC02G09200D PROTEIN"/>
    <property type="match status" value="1"/>
</dbReference>
<dbReference type="InterPro" id="IPR036691">
    <property type="entry name" value="Endo/exonu/phosph_ase_sf"/>
</dbReference>
<protein>
    <submittedName>
        <fullName evidence="3">Reverse transcriptase</fullName>
    </submittedName>
</protein>
<dbReference type="Pfam" id="PF13966">
    <property type="entry name" value="zf-RVT"/>
    <property type="match status" value="1"/>
</dbReference>
<feature type="domain" description="Reverse transcriptase zinc-binding" evidence="2">
    <location>
        <begin position="618"/>
        <end position="699"/>
    </location>
</feature>
<sequence>MNYQKNLFAYIKSSFNQVLTVDDKFGGRPEPLRCMEQFRVVVDRCRLIDLDVSGCTFTWTNKQEPVLLIKEKLDRALYNVHWRHYFSDVLVRNLPRAHSDHCPVLVSLHGLTSSNPSVRPFQFEAAWQSHATFSSVLSSSWDTAKTSNHSLSHLRGVLGDWNRDIFGNIYKKKWQFMARLGGVQCALETRPNLFLYRLEKELTAKYNLVLSQEEMIWFQKSQSNWVQFGDRNTKFFHTTTLICRNRNKISALKGDNGDWIVDSEIIKQLVLSHFQLVYQAERIDVDFENCCLKIRMPLNDEQLMLLSHVPQEDEIHSALKAMTPYKSSGPDGFQAAFYQANWEVVRELVYNFVKNAFITGQFEEDLSRVLIVLIPKVESPVKVTQFRPISLCNVMVKLLSKFLVNRLRPMLKDLISPTQSSFIPGRGTTNNIIVKVNFAKSLVYTSPNVPPQLMSSIVAQTGIFFCDGLGRYLGVPLHHSRVSHHTYDHLIDRVKKRLASWKANSLSLVGRATLVYIHSAMNIVLQGIARLIGDGFTTSFWRDKWLGGGVLFWQIYVMLRFRFQMQTELVSDYVSSLGWIWDKLQLLPINIHEELSLVLPTHGEMDRNYWLDSSDGLFSVSSTYKLLTSEPIDDFGWKKLWKIDVMPRVKHFLWLVRHDRLLTRVACFRRHITPVATCPRCGATEEPVLHVLRDCGTSQSIRSRWLHGAKLVRFNSLNLNDWLRYNFALSRFWVESQSFREKFLMIAWGHASQFAEIDKEDVKTKSGVRSSREKDQSDLWGLHQSHTGEFKSLDPQEQDFLK</sequence>
<feature type="compositionally biased region" description="Basic and acidic residues" evidence="1">
    <location>
        <begin position="786"/>
        <end position="802"/>
    </location>
</feature>
<name>A0A1R3FZP4_COCAP</name>
<dbReference type="Gramene" id="OMO51256">
    <property type="protein sequence ID" value="OMO51256"/>
    <property type="gene ID" value="CCACVL1_29902"/>
</dbReference>
<dbReference type="AlphaFoldDB" id="A0A1R3FZP4"/>
<dbReference type="STRING" id="210143.A0A1R3FZP4"/>
<evidence type="ECO:0000313" key="3">
    <source>
        <dbReference type="EMBL" id="OMO51256.1"/>
    </source>
</evidence>
<dbReference type="PANTHER" id="PTHR33710:SF77">
    <property type="entry name" value="DNASE I-LIKE SUPERFAMILY PROTEIN"/>
    <property type="match status" value="1"/>
</dbReference>
<gene>
    <name evidence="3" type="ORF">CCACVL1_29902</name>
</gene>
<dbReference type="OrthoDB" id="1748430at2759"/>
<dbReference type="OMA" id="LPINIHE"/>
<proteinExistence type="predicted"/>
<evidence type="ECO:0000313" key="4">
    <source>
        <dbReference type="Proteomes" id="UP000188268"/>
    </source>
</evidence>
<dbReference type="GO" id="GO:0003964">
    <property type="term" value="F:RNA-directed DNA polymerase activity"/>
    <property type="evidence" value="ECO:0007669"/>
    <property type="project" value="UniProtKB-KW"/>
</dbReference>